<feature type="compositionally biased region" description="Low complexity" evidence="1">
    <location>
        <begin position="96"/>
        <end position="108"/>
    </location>
</feature>
<sequence>MSKSLTRTTNKLNPKNESQRKTFKSLATGKTGATTSKNSTEKVKEQENTESQKTQRKTAKTTKTTLAGTTTAKTSTSLLASKNKEHESVSHTSKRATPSPTTKATASTLRAAIAKQPPASKAKPNAVLDTYHSVTVSSPPQKRRVQSKQAIATASHVDTVEEDRQTPRARSFSRTLQPDEIVVLKRESAKQRSELDVLQQVKQVKQPVAFEVNFDAAKKQAIDLDNYSDDFESYESDFETDASTPEEEDLEGDEDQVEESEDAEQDVREINFTDDNREDAEAYTEEEDEEDSEPTQNPITVIQRDKELERKLDSGHYDMHSRRQQRVAAQQEFDSFDTNSMANSEQLDSGISSYGVAGAVELANSRQSTADVHYGGYVNFISHPVISRRGQELMRKLRFDHLDYQLFEMKPLSYEGYMQSYGKLNTCQMATQTHSQHMDNECQTVELHSRTSWTQHPPHYGSQLVLSCSGDADNDSDTLIAQTNDVFDCSLARLEQLRQAEQQRAMRQQQQRLTKPSDLNRLGVFLHKASMLLGKVLSSNCPTRSPRQVPALQTGLLNAVPVRRIFGSAGQQQLVVTVHECPPECNVYRDDFANLLMVWSLTDPSKPLRLLSTWAEVCRVAFCSEAPDIVVAGLRDGSIAMWDLRETYSFCSKLDGNLTHFAATQSVVPTMDSQGLTALDLGAVVDVRSFRPTPNSSGIGLNTSLALVHKDVQYASLNDSGLLTIWSLVDTEPNCGASTRNEYNSPWARVKLLQAVSCDLRGYLERRLLKRSQTDYDKTKSLFQGNVYSDELLRELNETQTLTTTLAGQGVQGLRFSSIDTGNDLIYVCTNRNFVLCCTRSLKTERFTRIGLHESRFLFPTALCVLANEYYVAVGLSNGSVVILNCNQRQRQRVQRPVTAMPQPTVEYEPETGKSCAIQNIILNERRSFEQQELMSTVSGSGNGNYDARPNTALQLLQQPRRAYELQVFDQQLLLSGSVLRQNLVQALVQSSDGWRLYALSNGSVRSYDFHLDRELTDVGLQIGSPVTDIAASSSSSSNQQLLLLAADGGVQMHSVNL</sequence>
<feature type="region of interest" description="Disordered" evidence="1">
    <location>
        <begin position="234"/>
        <end position="300"/>
    </location>
</feature>
<dbReference type="InterPro" id="IPR036322">
    <property type="entry name" value="WD40_repeat_dom_sf"/>
</dbReference>
<accession>A0A6J1LJV6</accession>
<evidence type="ECO:0000313" key="2">
    <source>
        <dbReference type="Proteomes" id="UP000504633"/>
    </source>
</evidence>
<dbReference type="InterPro" id="IPR015943">
    <property type="entry name" value="WD40/YVTN_repeat-like_dom_sf"/>
</dbReference>
<dbReference type="SUPFAM" id="SSF50978">
    <property type="entry name" value="WD40 repeat-like"/>
    <property type="match status" value="1"/>
</dbReference>
<gene>
    <name evidence="3" type="primary">LOC111595429</name>
</gene>
<organism evidence="2 3">
    <name type="scientific">Drosophila hydei</name>
    <name type="common">Fruit fly</name>
    <dbReference type="NCBI Taxonomy" id="7224"/>
    <lineage>
        <taxon>Eukaryota</taxon>
        <taxon>Metazoa</taxon>
        <taxon>Ecdysozoa</taxon>
        <taxon>Arthropoda</taxon>
        <taxon>Hexapoda</taxon>
        <taxon>Insecta</taxon>
        <taxon>Pterygota</taxon>
        <taxon>Neoptera</taxon>
        <taxon>Endopterygota</taxon>
        <taxon>Diptera</taxon>
        <taxon>Brachycera</taxon>
        <taxon>Muscomorpha</taxon>
        <taxon>Ephydroidea</taxon>
        <taxon>Drosophilidae</taxon>
        <taxon>Drosophila</taxon>
    </lineage>
</organism>
<dbReference type="AlphaFoldDB" id="A0A6J1LJV6"/>
<dbReference type="GO" id="GO:0045504">
    <property type="term" value="F:dynein heavy chain binding"/>
    <property type="evidence" value="ECO:0007669"/>
    <property type="project" value="InterPro"/>
</dbReference>
<dbReference type="GO" id="GO:0005868">
    <property type="term" value="C:cytoplasmic dynein complex"/>
    <property type="evidence" value="ECO:0007669"/>
    <property type="project" value="InterPro"/>
</dbReference>
<evidence type="ECO:0000256" key="1">
    <source>
        <dbReference type="SAM" id="MobiDB-lite"/>
    </source>
</evidence>
<dbReference type="InterPro" id="IPR042505">
    <property type="entry name" value="DYNC2I1"/>
</dbReference>
<feature type="compositionally biased region" description="Low complexity" evidence="1">
    <location>
        <begin position="61"/>
        <end position="81"/>
    </location>
</feature>
<dbReference type="GO" id="GO:0042073">
    <property type="term" value="P:intraciliary transport"/>
    <property type="evidence" value="ECO:0007669"/>
    <property type="project" value="InterPro"/>
</dbReference>
<dbReference type="RefSeq" id="XP_023164920.2">
    <property type="nucleotide sequence ID" value="XM_023309152.2"/>
</dbReference>
<dbReference type="GO" id="GO:0045503">
    <property type="term" value="F:dynein light chain binding"/>
    <property type="evidence" value="ECO:0007669"/>
    <property type="project" value="InterPro"/>
</dbReference>
<dbReference type="PANTHER" id="PTHR16022:SF0">
    <property type="entry name" value="CYTOPLASMIC DYNEIN 2 INTERMEDIATE CHAIN 1"/>
    <property type="match status" value="1"/>
</dbReference>
<feature type="compositionally biased region" description="Acidic residues" evidence="1">
    <location>
        <begin position="234"/>
        <end position="264"/>
    </location>
</feature>
<dbReference type="OMA" id="WAEVCRV"/>
<keyword evidence="2" id="KW-1185">Reference proteome</keyword>
<name>A0A6J1LJV6_DROHY</name>
<dbReference type="PANTHER" id="PTHR16022">
    <property type="entry name" value="WD REPEAT DOMAIN 60"/>
    <property type="match status" value="1"/>
</dbReference>
<reference evidence="3" key="1">
    <citation type="submission" date="2025-08" db="UniProtKB">
        <authorList>
            <consortium name="RefSeq"/>
        </authorList>
    </citation>
    <scope>IDENTIFICATION</scope>
    <source>
        <strain evidence="3">15085-1641.00</strain>
        <tissue evidence="3">Whole body</tissue>
    </source>
</reference>
<feature type="compositionally biased region" description="Acidic residues" evidence="1">
    <location>
        <begin position="276"/>
        <end position="293"/>
    </location>
</feature>
<feature type="compositionally biased region" description="Polar residues" evidence="1">
    <location>
        <begin position="1"/>
        <end position="16"/>
    </location>
</feature>
<proteinExistence type="predicted"/>
<dbReference type="Gene3D" id="2.130.10.10">
    <property type="entry name" value="YVTN repeat-like/Quinoprotein amine dehydrogenase"/>
    <property type="match status" value="1"/>
</dbReference>
<evidence type="ECO:0000313" key="3">
    <source>
        <dbReference type="RefSeq" id="XP_023164920.2"/>
    </source>
</evidence>
<dbReference type="GeneID" id="111595429"/>
<dbReference type="OrthoDB" id="2162425at2759"/>
<feature type="compositionally biased region" description="Basic and acidic residues" evidence="1">
    <location>
        <begin position="265"/>
        <end position="275"/>
    </location>
</feature>
<feature type="region of interest" description="Disordered" evidence="1">
    <location>
        <begin position="1"/>
        <end position="173"/>
    </location>
</feature>
<dbReference type="KEGG" id="dhe:111595429"/>
<protein>
    <submittedName>
        <fullName evidence="3">WD repeat-containing protein 60</fullName>
    </submittedName>
</protein>
<dbReference type="GO" id="GO:0005929">
    <property type="term" value="C:cilium"/>
    <property type="evidence" value="ECO:0007669"/>
    <property type="project" value="GOC"/>
</dbReference>
<dbReference type="Proteomes" id="UP000504633">
    <property type="component" value="Unplaced"/>
</dbReference>